<dbReference type="EMBL" id="JAUJYO010000022">
    <property type="protein sequence ID" value="KAK1281995.1"/>
    <property type="molecule type" value="Genomic_DNA"/>
</dbReference>
<name>A0AAV9BYW9_ACOCL</name>
<comment type="caution">
    <text evidence="1">The sequence shown here is derived from an EMBL/GenBank/DDBJ whole genome shotgun (WGS) entry which is preliminary data.</text>
</comment>
<protein>
    <submittedName>
        <fullName evidence="1">Uncharacterized protein</fullName>
    </submittedName>
</protein>
<sequence>MEESQETHIIETPSAEPKLEEISESPDHLLLLKLWQREEDLRPLRIGQTKAHLDSLKCEVFHICSASSATPST</sequence>
<keyword evidence="2" id="KW-1185">Reference proteome</keyword>
<reference evidence="1" key="1">
    <citation type="journal article" date="2023" name="Nat. Commun.">
        <title>Diploid and tetraploid genomes of Acorus and the evolution of monocots.</title>
        <authorList>
            <person name="Ma L."/>
            <person name="Liu K.W."/>
            <person name="Li Z."/>
            <person name="Hsiao Y.Y."/>
            <person name="Qi Y."/>
            <person name="Fu T."/>
            <person name="Tang G.D."/>
            <person name="Zhang D."/>
            <person name="Sun W.H."/>
            <person name="Liu D.K."/>
            <person name="Li Y."/>
            <person name="Chen G.Z."/>
            <person name="Liu X.D."/>
            <person name="Liao X.Y."/>
            <person name="Jiang Y.T."/>
            <person name="Yu X."/>
            <person name="Hao Y."/>
            <person name="Huang J."/>
            <person name="Zhao X.W."/>
            <person name="Ke S."/>
            <person name="Chen Y.Y."/>
            <person name="Wu W.L."/>
            <person name="Hsu J.L."/>
            <person name="Lin Y.F."/>
            <person name="Huang M.D."/>
            <person name="Li C.Y."/>
            <person name="Huang L."/>
            <person name="Wang Z.W."/>
            <person name="Zhao X."/>
            <person name="Zhong W.Y."/>
            <person name="Peng D.H."/>
            <person name="Ahmad S."/>
            <person name="Lan S."/>
            <person name="Zhang J.S."/>
            <person name="Tsai W.C."/>
            <person name="Van de Peer Y."/>
            <person name="Liu Z.J."/>
        </authorList>
    </citation>
    <scope>NUCLEOTIDE SEQUENCE</scope>
    <source>
        <strain evidence="1">CP</strain>
    </source>
</reference>
<dbReference type="AlphaFoldDB" id="A0AAV9BYW9"/>
<dbReference type="Proteomes" id="UP001180020">
    <property type="component" value="Unassembled WGS sequence"/>
</dbReference>
<evidence type="ECO:0000313" key="2">
    <source>
        <dbReference type="Proteomes" id="UP001180020"/>
    </source>
</evidence>
<gene>
    <name evidence="1" type="ORF">QJS10_CPB22g00328</name>
</gene>
<accession>A0AAV9BYW9</accession>
<proteinExistence type="predicted"/>
<organism evidence="1 2">
    <name type="scientific">Acorus calamus</name>
    <name type="common">Sweet flag</name>
    <dbReference type="NCBI Taxonomy" id="4465"/>
    <lineage>
        <taxon>Eukaryota</taxon>
        <taxon>Viridiplantae</taxon>
        <taxon>Streptophyta</taxon>
        <taxon>Embryophyta</taxon>
        <taxon>Tracheophyta</taxon>
        <taxon>Spermatophyta</taxon>
        <taxon>Magnoliopsida</taxon>
        <taxon>Liliopsida</taxon>
        <taxon>Acoraceae</taxon>
        <taxon>Acorus</taxon>
    </lineage>
</organism>
<reference evidence="1" key="2">
    <citation type="submission" date="2023-06" db="EMBL/GenBank/DDBJ databases">
        <authorList>
            <person name="Ma L."/>
            <person name="Liu K.-W."/>
            <person name="Li Z."/>
            <person name="Hsiao Y.-Y."/>
            <person name="Qi Y."/>
            <person name="Fu T."/>
            <person name="Tang G."/>
            <person name="Zhang D."/>
            <person name="Sun W.-H."/>
            <person name="Liu D.-K."/>
            <person name="Li Y."/>
            <person name="Chen G.-Z."/>
            <person name="Liu X.-D."/>
            <person name="Liao X.-Y."/>
            <person name="Jiang Y.-T."/>
            <person name="Yu X."/>
            <person name="Hao Y."/>
            <person name="Huang J."/>
            <person name="Zhao X.-W."/>
            <person name="Ke S."/>
            <person name="Chen Y.-Y."/>
            <person name="Wu W.-L."/>
            <person name="Hsu J.-L."/>
            <person name="Lin Y.-F."/>
            <person name="Huang M.-D."/>
            <person name="Li C.-Y."/>
            <person name="Huang L."/>
            <person name="Wang Z.-W."/>
            <person name="Zhao X."/>
            <person name="Zhong W.-Y."/>
            <person name="Peng D.-H."/>
            <person name="Ahmad S."/>
            <person name="Lan S."/>
            <person name="Zhang J.-S."/>
            <person name="Tsai W.-C."/>
            <person name="Van De Peer Y."/>
            <person name="Liu Z.-J."/>
        </authorList>
    </citation>
    <scope>NUCLEOTIDE SEQUENCE</scope>
    <source>
        <strain evidence="1">CP</strain>
        <tissue evidence="1">Leaves</tissue>
    </source>
</reference>
<evidence type="ECO:0000313" key="1">
    <source>
        <dbReference type="EMBL" id="KAK1281995.1"/>
    </source>
</evidence>